<keyword evidence="4" id="KW-1185">Reference proteome</keyword>
<dbReference type="PANTHER" id="PTHR13817:SF164">
    <property type="entry name" value="ZORMIN, ISOFORM J"/>
    <property type="match status" value="1"/>
</dbReference>
<dbReference type="InterPro" id="IPR036116">
    <property type="entry name" value="FN3_sf"/>
</dbReference>
<evidence type="ECO:0000259" key="2">
    <source>
        <dbReference type="PROSITE" id="PS50853"/>
    </source>
</evidence>
<dbReference type="CDD" id="cd00063">
    <property type="entry name" value="FN3"/>
    <property type="match status" value="1"/>
</dbReference>
<dbReference type="InterPro" id="IPR050964">
    <property type="entry name" value="Striated_Muscle_Regulatory"/>
</dbReference>
<evidence type="ECO:0000256" key="1">
    <source>
        <dbReference type="ARBA" id="ARBA00022737"/>
    </source>
</evidence>
<dbReference type="Proteomes" id="UP000183658">
    <property type="component" value="Unassembled WGS sequence"/>
</dbReference>
<dbReference type="InterPro" id="IPR003961">
    <property type="entry name" value="FN3_dom"/>
</dbReference>
<accession>A0A1H9RT51</accession>
<sequence length="691" mass="78587">MKFRFLILLMFVGYYNLFSQIKTTNETLVQENAPEIKVIARAQKDKILLRWAPTTSEAWRKLNKYGYQLERYTVTRDNKALAAPEKVILSKLTKAEPLESWETLIQENDNAAILAQALYGESFAVTGQDKIQGIINLSEENEQRFTYALFAADNDFESAKKAGLGYEDKAIHSNEKYLYRVVSNVPILELEIKYSGVFLGLKDYEELPKPLDFSAHFGDKNTILSWNFKSLAGVYGSYYVERALDKQPFERITEKPYTSMNQENTNSNTIFYVDSIANSKPYNYRVQGISPFGELGPYSKEISGKGKTVLQFVPHLTIKEFLDDNTAKLTWDFPSEGDNEISGFELNRSDDDVNYTTVIKNIAPKNRTVVVKKLAPTNYFTITAIGKQGSNRTSFAMLVQPVDSIPPAKPLGLKGVIDSTGVVKLTWLANKENDLMGYRIYRANNEKEEFSQLTVSPQETNSFMDSVVVKNLNSKVYYKLIAVDYRYNMSEFSEVLVIEKPDVIPPSSPVFKNYEVKDGQVYLEWANSSSEDAKKLLLYRKENDQNEWSLILDDEKKTENFLDKNVTEGNQYSYAVVAKDKSGLESLPSPLVHVLLPKSSVMPAVKGFFAQVNAADKRIELSWSYDQKELDGFEIFKAEEEKPLQLMLMVAPSVKRISDVTIAINTSYNYAIRALFKDGRIGKMSFFTVKF</sequence>
<dbReference type="PANTHER" id="PTHR13817">
    <property type="entry name" value="TITIN"/>
    <property type="match status" value="1"/>
</dbReference>
<dbReference type="PROSITE" id="PS50853">
    <property type="entry name" value="FN3"/>
    <property type="match status" value="1"/>
</dbReference>
<dbReference type="AlphaFoldDB" id="A0A1H9RT51"/>
<organism evidence="3 4">
    <name type="scientific">Flavobacterium frigoris</name>
    <dbReference type="NCBI Taxonomy" id="229204"/>
    <lineage>
        <taxon>Bacteria</taxon>
        <taxon>Pseudomonadati</taxon>
        <taxon>Bacteroidota</taxon>
        <taxon>Flavobacteriia</taxon>
        <taxon>Flavobacteriales</taxon>
        <taxon>Flavobacteriaceae</taxon>
        <taxon>Flavobacterium</taxon>
    </lineage>
</organism>
<name>A0A1H9RT51_FLAFI</name>
<protein>
    <submittedName>
        <fullName evidence="3">Fibronectin type 3 domain-containing protein</fullName>
    </submittedName>
</protein>
<dbReference type="OrthoDB" id="923194at2"/>
<dbReference type="EMBL" id="FOFZ01000024">
    <property type="protein sequence ID" value="SER75886.1"/>
    <property type="molecule type" value="Genomic_DNA"/>
</dbReference>
<dbReference type="SUPFAM" id="SSF49265">
    <property type="entry name" value="Fibronectin type III"/>
    <property type="match status" value="2"/>
</dbReference>
<gene>
    <name evidence="3" type="ORF">SAMN05444355_1247</name>
</gene>
<reference evidence="4" key="1">
    <citation type="submission" date="2016-10" db="EMBL/GenBank/DDBJ databases">
        <authorList>
            <person name="Varghese N."/>
            <person name="Submissions S."/>
        </authorList>
    </citation>
    <scope>NUCLEOTIDE SEQUENCE [LARGE SCALE GENOMIC DNA]</scope>
    <source>
        <strain evidence="4">DSM 15719</strain>
    </source>
</reference>
<proteinExistence type="predicted"/>
<dbReference type="InterPro" id="IPR013783">
    <property type="entry name" value="Ig-like_fold"/>
</dbReference>
<dbReference type="SMART" id="SM00060">
    <property type="entry name" value="FN3"/>
    <property type="match status" value="3"/>
</dbReference>
<evidence type="ECO:0000313" key="3">
    <source>
        <dbReference type="EMBL" id="SER75886.1"/>
    </source>
</evidence>
<keyword evidence="1" id="KW-0677">Repeat</keyword>
<dbReference type="RefSeq" id="WP_074724721.1">
    <property type="nucleotide sequence ID" value="NZ_CBCRVS010000030.1"/>
</dbReference>
<evidence type="ECO:0000313" key="4">
    <source>
        <dbReference type="Proteomes" id="UP000183658"/>
    </source>
</evidence>
<feature type="domain" description="Fibronectin type-III" evidence="2">
    <location>
        <begin position="505"/>
        <end position="599"/>
    </location>
</feature>
<dbReference type="Gene3D" id="2.60.40.10">
    <property type="entry name" value="Immunoglobulins"/>
    <property type="match status" value="5"/>
</dbReference>